<dbReference type="Proteomes" id="UP001151760">
    <property type="component" value="Unassembled WGS sequence"/>
</dbReference>
<protein>
    <submittedName>
        <fullName evidence="1">Uncharacterized protein</fullName>
    </submittedName>
</protein>
<keyword evidence="2" id="KW-1185">Reference proteome</keyword>
<sequence length="132" mass="15471">MDDVVENPKNPHYCNPPQFLYIDCQMEVIGEEKSYEILCKTFNHEAKAVLEIVRTEMRYDRDSDRSGSRSGSLYSAFPKHINQPDKLVFVHSNIRLISRFSESYKERPSKKWDVNLESAYLEGSASRMEDMR</sequence>
<evidence type="ECO:0000313" key="2">
    <source>
        <dbReference type="Proteomes" id="UP001151760"/>
    </source>
</evidence>
<proteinExistence type="predicted"/>
<name>A0ABQ5EB61_9ASTR</name>
<organism evidence="1 2">
    <name type="scientific">Tanacetum coccineum</name>
    <dbReference type="NCBI Taxonomy" id="301880"/>
    <lineage>
        <taxon>Eukaryota</taxon>
        <taxon>Viridiplantae</taxon>
        <taxon>Streptophyta</taxon>
        <taxon>Embryophyta</taxon>
        <taxon>Tracheophyta</taxon>
        <taxon>Spermatophyta</taxon>
        <taxon>Magnoliopsida</taxon>
        <taxon>eudicotyledons</taxon>
        <taxon>Gunneridae</taxon>
        <taxon>Pentapetalae</taxon>
        <taxon>asterids</taxon>
        <taxon>campanulids</taxon>
        <taxon>Asterales</taxon>
        <taxon>Asteraceae</taxon>
        <taxon>Asteroideae</taxon>
        <taxon>Anthemideae</taxon>
        <taxon>Anthemidinae</taxon>
        <taxon>Tanacetum</taxon>
    </lineage>
</organism>
<reference evidence="1" key="2">
    <citation type="submission" date="2022-01" db="EMBL/GenBank/DDBJ databases">
        <authorList>
            <person name="Yamashiro T."/>
            <person name="Shiraishi A."/>
            <person name="Satake H."/>
            <person name="Nakayama K."/>
        </authorList>
    </citation>
    <scope>NUCLEOTIDE SEQUENCE</scope>
</reference>
<comment type="caution">
    <text evidence="1">The sequence shown here is derived from an EMBL/GenBank/DDBJ whole genome shotgun (WGS) entry which is preliminary data.</text>
</comment>
<evidence type="ECO:0000313" key="1">
    <source>
        <dbReference type="EMBL" id="GJT48135.1"/>
    </source>
</evidence>
<accession>A0ABQ5EB61</accession>
<reference evidence="1" key="1">
    <citation type="journal article" date="2022" name="Int. J. Mol. Sci.">
        <title>Draft Genome of Tanacetum Coccineum: Genomic Comparison of Closely Related Tanacetum-Family Plants.</title>
        <authorList>
            <person name="Yamashiro T."/>
            <person name="Shiraishi A."/>
            <person name="Nakayama K."/>
            <person name="Satake H."/>
        </authorList>
    </citation>
    <scope>NUCLEOTIDE SEQUENCE</scope>
</reference>
<dbReference type="EMBL" id="BQNB010016129">
    <property type="protein sequence ID" value="GJT48135.1"/>
    <property type="molecule type" value="Genomic_DNA"/>
</dbReference>
<gene>
    <name evidence="1" type="ORF">Tco_0974292</name>
</gene>